<dbReference type="AlphaFoldDB" id="A0A937F368"/>
<comment type="caution">
    <text evidence="2">The sequence shown here is derived from an EMBL/GenBank/DDBJ whole genome shotgun (WGS) entry which is preliminary data.</text>
</comment>
<dbReference type="PRINTS" id="PR00111">
    <property type="entry name" value="ABHYDROLASE"/>
</dbReference>
<dbReference type="Gene3D" id="3.40.50.1820">
    <property type="entry name" value="alpha/beta hydrolase"/>
    <property type="match status" value="1"/>
</dbReference>
<dbReference type="GO" id="GO:0016787">
    <property type="term" value="F:hydrolase activity"/>
    <property type="evidence" value="ECO:0007669"/>
    <property type="project" value="UniProtKB-KW"/>
</dbReference>
<gene>
    <name evidence="2" type="ORF">JL102_05050</name>
</gene>
<dbReference type="InterPro" id="IPR050471">
    <property type="entry name" value="AB_hydrolase"/>
</dbReference>
<name>A0A937F368_9BACT</name>
<dbReference type="Pfam" id="PF00561">
    <property type="entry name" value="Abhydrolase_1"/>
    <property type="match status" value="1"/>
</dbReference>
<keyword evidence="3" id="KW-1185">Reference proteome</keyword>
<keyword evidence="2" id="KW-0378">Hydrolase</keyword>
<protein>
    <submittedName>
        <fullName evidence="2">Alpha/beta hydrolase</fullName>
    </submittedName>
</protein>
<feature type="domain" description="AB hydrolase-1" evidence="1">
    <location>
        <begin position="23"/>
        <end position="209"/>
    </location>
</feature>
<dbReference type="PANTHER" id="PTHR43433">
    <property type="entry name" value="HYDROLASE, ALPHA/BETA FOLD FAMILY PROTEIN"/>
    <property type="match status" value="1"/>
</dbReference>
<organism evidence="2 3">
    <name type="scientific">Fulvivirga sediminis</name>
    <dbReference type="NCBI Taxonomy" id="2803949"/>
    <lineage>
        <taxon>Bacteria</taxon>
        <taxon>Pseudomonadati</taxon>
        <taxon>Bacteroidota</taxon>
        <taxon>Cytophagia</taxon>
        <taxon>Cytophagales</taxon>
        <taxon>Fulvivirgaceae</taxon>
        <taxon>Fulvivirga</taxon>
    </lineage>
</organism>
<proteinExistence type="predicted"/>
<evidence type="ECO:0000313" key="2">
    <source>
        <dbReference type="EMBL" id="MBL3655487.1"/>
    </source>
</evidence>
<dbReference type="Proteomes" id="UP000659388">
    <property type="component" value="Unassembled WGS sequence"/>
</dbReference>
<accession>A0A937F368</accession>
<dbReference type="PANTHER" id="PTHR43433:SF4">
    <property type="entry name" value="NON-HEME CHLOROPEROXIDASE-RELATED"/>
    <property type="match status" value="1"/>
</dbReference>
<dbReference type="EMBL" id="JAESIY010000002">
    <property type="protein sequence ID" value="MBL3655487.1"/>
    <property type="molecule type" value="Genomic_DNA"/>
</dbReference>
<reference evidence="2" key="1">
    <citation type="submission" date="2021-01" db="EMBL/GenBank/DDBJ databases">
        <title>Fulvivirga kasyanovii gen. nov., sp nov., a novel member of the phylum Bacteroidetes isolated from seawater in a mussel farm.</title>
        <authorList>
            <person name="Zhao L.-H."/>
            <person name="Wang Z.-J."/>
        </authorList>
    </citation>
    <scope>NUCLEOTIDE SEQUENCE</scope>
    <source>
        <strain evidence="2">2943</strain>
    </source>
</reference>
<dbReference type="InterPro" id="IPR029058">
    <property type="entry name" value="AB_hydrolase_fold"/>
</dbReference>
<sequence>MPVINIPSGKLHVQELEGNSEDTVILIHGLFGNLSLYYFNIAPQLSENYRVLMYDLRGHGKNSKEESGYHLNQMTQDLEALIDYYELEKVHLAGYSFGGLIALKMAMIAPERIDKLMIIDAPDLSGISEEGFDQIYEREFIKPYLQQHENTHKEVESFIRKKVDKNISTYNFLMHKTALLFDLTLDKNLFYHPDLKYITNETLLLYASSSCFAKDGKTLSAILPSSSLKYLEGNHSMPMISGRQVGKELHMFLKELNEYALTVDQ</sequence>
<dbReference type="InterPro" id="IPR000073">
    <property type="entry name" value="AB_hydrolase_1"/>
</dbReference>
<evidence type="ECO:0000259" key="1">
    <source>
        <dbReference type="Pfam" id="PF00561"/>
    </source>
</evidence>
<dbReference type="RefSeq" id="WP_202243155.1">
    <property type="nucleotide sequence ID" value="NZ_JAESIY010000002.1"/>
</dbReference>
<dbReference type="SUPFAM" id="SSF53474">
    <property type="entry name" value="alpha/beta-Hydrolases"/>
    <property type="match status" value="1"/>
</dbReference>
<evidence type="ECO:0000313" key="3">
    <source>
        <dbReference type="Proteomes" id="UP000659388"/>
    </source>
</evidence>